<comment type="caution">
    <text evidence="2">The sequence shown here is derived from an EMBL/GenBank/DDBJ whole genome shotgun (WGS) entry which is preliminary data.</text>
</comment>
<evidence type="ECO:0008006" key="4">
    <source>
        <dbReference type="Google" id="ProtNLM"/>
    </source>
</evidence>
<evidence type="ECO:0000313" key="2">
    <source>
        <dbReference type="EMBL" id="MXO70387.1"/>
    </source>
</evidence>
<dbReference type="AlphaFoldDB" id="A0A844YWD2"/>
<dbReference type="Proteomes" id="UP000466966">
    <property type="component" value="Unassembled WGS sequence"/>
</dbReference>
<sequence length="257" mass="25983">MFPLVLATVLALAQQATTAPPTLEQDRLTACVTEARTDPGQAITTASQWLEGLSGVSIAAPQQCLGFAYMGLLRWDAAMLAFQTARDAIAVDDRLGRARLGSMAGNAALQAGQQLVAEGAFAVAMDDALAGGDARLAGLAAADRARALVALGDAAAAGTALARARELAPQEAEVWLLSATLARRTEDLTNAASWIGTAAALAPQDGAIGLEAGLIAALAGDDDAARSAWGAVIALGGPQAATARQYLAQLEEAPATP</sequence>
<accession>A0A844YWD2</accession>
<dbReference type="Gene3D" id="1.25.40.10">
    <property type="entry name" value="Tetratricopeptide repeat domain"/>
    <property type="match status" value="1"/>
</dbReference>
<dbReference type="EMBL" id="WTYV01000001">
    <property type="protein sequence ID" value="MXO70387.1"/>
    <property type="molecule type" value="Genomic_DNA"/>
</dbReference>
<feature type="signal peptide" evidence="1">
    <location>
        <begin position="1"/>
        <end position="18"/>
    </location>
</feature>
<evidence type="ECO:0000256" key="1">
    <source>
        <dbReference type="SAM" id="SignalP"/>
    </source>
</evidence>
<feature type="chain" id="PRO_5032511586" description="Tetratricopeptide repeat protein" evidence="1">
    <location>
        <begin position="19"/>
        <end position="257"/>
    </location>
</feature>
<keyword evidence="3" id="KW-1185">Reference proteome</keyword>
<dbReference type="OrthoDB" id="7566477at2"/>
<dbReference type="SUPFAM" id="SSF48452">
    <property type="entry name" value="TPR-like"/>
    <property type="match status" value="1"/>
</dbReference>
<name>A0A844YWD2_9SPHN</name>
<organism evidence="2 3">
    <name type="scientific">Alteraurantiacibacter buctensis</name>
    <dbReference type="NCBI Taxonomy" id="1503981"/>
    <lineage>
        <taxon>Bacteria</taxon>
        <taxon>Pseudomonadati</taxon>
        <taxon>Pseudomonadota</taxon>
        <taxon>Alphaproteobacteria</taxon>
        <taxon>Sphingomonadales</taxon>
        <taxon>Erythrobacteraceae</taxon>
        <taxon>Alteraurantiacibacter</taxon>
    </lineage>
</organism>
<dbReference type="RefSeq" id="WP_160770311.1">
    <property type="nucleotide sequence ID" value="NZ_WTYV01000001.1"/>
</dbReference>
<protein>
    <recommendedName>
        <fullName evidence="4">Tetratricopeptide repeat protein</fullName>
    </recommendedName>
</protein>
<evidence type="ECO:0000313" key="3">
    <source>
        <dbReference type="Proteomes" id="UP000466966"/>
    </source>
</evidence>
<reference evidence="2 3" key="1">
    <citation type="submission" date="2019-12" db="EMBL/GenBank/DDBJ databases">
        <title>Genomic-based taxomic classification of the family Erythrobacteraceae.</title>
        <authorList>
            <person name="Xu L."/>
        </authorList>
    </citation>
    <scope>NUCLEOTIDE SEQUENCE [LARGE SCALE GENOMIC DNA]</scope>
    <source>
        <strain evidence="2 3">M0322</strain>
    </source>
</reference>
<proteinExistence type="predicted"/>
<dbReference type="InterPro" id="IPR011990">
    <property type="entry name" value="TPR-like_helical_dom_sf"/>
</dbReference>
<gene>
    <name evidence="2" type="ORF">GRI99_01915</name>
</gene>
<keyword evidence="1" id="KW-0732">Signal</keyword>